<dbReference type="EMBL" id="MZNU01000400">
    <property type="protein sequence ID" value="OWO98364.1"/>
    <property type="molecule type" value="Genomic_DNA"/>
</dbReference>
<evidence type="ECO:0000256" key="6">
    <source>
        <dbReference type="ARBA" id="ARBA00023242"/>
    </source>
</evidence>
<dbReference type="InterPro" id="IPR036236">
    <property type="entry name" value="Znf_C2H2_sf"/>
</dbReference>
<dbReference type="GO" id="GO:0005634">
    <property type="term" value="C:nucleus"/>
    <property type="evidence" value="ECO:0007669"/>
    <property type="project" value="UniProtKB-SubCell"/>
</dbReference>
<evidence type="ECO:0000256" key="8">
    <source>
        <dbReference type="SAM" id="MobiDB-lite"/>
    </source>
</evidence>
<proteinExistence type="predicted"/>
<evidence type="ECO:0000256" key="7">
    <source>
        <dbReference type="PROSITE-ProRule" id="PRU00042"/>
    </source>
</evidence>
<protein>
    <recommendedName>
        <fullName evidence="9">C2H2-type domain-containing protein</fullName>
    </recommendedName>
</protein>
<dbReference type="PROSITE" id="PS50157">
    <property type="entry name" value="ZINC_FINGER_C2H2_2"/>
    <property type="match status" value="2"/>
</dbReference>
<dbReference type="OrthoDB" id="1405595at2759"/>
<evidence type="ECO:0000259" key="9">
    <source>
        <dbReference type="PROSITE" id="PS50157"/>
    </source>
</evidence>
<organism evidence="10 11">
    <name type="scientific">Diplocarpon coronariae</name>
    <dbReference type="NCBI Taxonomy" id="2795749"/>
    <lineage>
        <taxon>Eukaryota</taxon>
        <taxon>Fungi</taxon>
        <taxon>Dikarya</taxon>
        <taxon>Ascomycota</taxon>
        <taxon>Pezizomycotina</taxon>
        <taxon>Leotiomycetes</taxon>
        <taxon>Helotiales</taxon>
        <taxon>Drepanopezizaceae</taxon>
        <taxon>Diplocarpon</taxon>
    </lineage>
</organism>
<dbReference type="GO" id="GO:0000981">
    <property type="term" value="F:DNA-binding transcription factor activity, RNA polymerase II-specific"/>
    <property type="evidence" value="ECO:0007669"/>
    <property type="project" value="InterPro"/>
</dbReference>
<dbReference type="GO" id="GO:0006351">
    <property type="term" value="P:DNA-templated transcription"/>
    <property type="evidence" value="ECO:0007669"/>
    <property type="project" value="InterPro"/>
</dbReference>
<dbReference type="AlphaFoldDB" id="A0A218YT65"/>
<dbReference type="CDD" id="cd12148">
    <property type="entry name" value="fungal_TF_MHR"/>
    <property type="match status" value="1"/>
</dbReference>
<keyword evidence="2" id="KW-0479">Metal-binding</keyword>
<feature type="domain" description="C2H2-type" evidence="9">
    <location>
        <begin position="52"/>
        <end position="79"/>
    </location>
</feature>
<dbReference type="GO" id="GO:0000978">
    <property type="term" value="F:RNA polymerase II cis-regulatory region sequence-specific DNA binding"/>
    <property type="evidence" value="ECO:0007669"/>
    <property type="project" value="InterPro"/>
</dbReference>
<dbReference type="InterPro" id="IPR013087">
    <property type="entry name" value="Znf_C2H2_type"/>
</dbReference>
<evidence type="ECO:0000313" key="10">
    <source>
        <dbReference type="EMBL" id="OWO98364.1"/>
    </source>
</evidence>
<feature type="compositionally biased region" description="Basic residues" evidence="8">
    <location>
        <begin position="116"/>
        <end position="125"/>
    </location>
</feature>
<feature type="domain" description="C2H2-type" evidence="9">
    <location>
        <begin position="23"/>
        <end position="50"/>
    </location>
</feature>
<keyword evidence="6" id="KW-0539">Nucleus</keyword>
<evidence type="ECO:0000256" key="3">
    <source>
        <dbReference type="ARBA" id="ARBA00022737"/>
    </source>
</evidence>
<reference evidence="10 11" key="1">
    <citation type="submission" date="2017-04" db="EMBL/GenBank/DDBJ databases">
        <title>Draft genome sequence of Marssonina coronaria NL1: causal agent of apple blotch.</title>
        <authorList>
            <person name="Cheng Q."/>
        </authorList>
    </citation>
    <scope>NUCLEOTIDE SEQUENCE [LARGE SCALE GENOMIC DNA]</scope>
    <source>
        <strain evidence="10 11">NL1</strain>
    </source>
</reference>
<dbReference type="GO" id="GO:0000785">
    <property type="term" value="C:chromatin"/>
    <property type="evidence" value="ECO:0007669"/>
    <property type="project" value="TreeGrafter"/>
</dbReference>
<keyword evidence="11" id="KW-1185">Reference proteome</keyword>
<comment type="caution">
    <text evidence="10">The sequence shown here is derived from an EMBL/GenBank/DDBJ whole genome shotgun (WGS) entry which is preliminary data.</text>
</comment>
<dbReference type="InParanoid" id="A0A218YT65"/>
<gene>
    <name evidence="10" type="ORF">B2J93_8200</name>
</gene>
<comment type="subcellular location">
    <subcellularLocation>
        <location evidence="1">Nucleus</location>
    </subcellularLocation>
</comment>
<evidence type="ECO:0000256" key="2">
    <source>
        <dbReference type="ARBA" id="ARBA00022723"/>
    </source>
</evidence>
<keyword evidence="5" id="KW-0862">Zinc</keyword>
<name>A0A218YT65_9HELO</name>
<dbReference type="SUPFAM" id="SSF57667">
    <property type="entry name" value="beta-beta-alpha zinc fingers"/>
    <property type="match status" value="1"/>
</dbReference>
<dbReference type="Gene3D" id="3.30.160.60">
    <property type="entry name" value="Classic Zinc Finger"/>
    <property type="match status" value="1"/>
</dbReference>
<sequence length="889" mass="100094">MATVDAQLLVTPEHMTASGLKEFRCTHCTKSFSRAEHLHRHALNHDENKGNNTCERCSAVFKRKDLLDRHMVRHREKDAEAGGEGMGRLQTRKRLWRDATGTVVAKRRPELERPKKSPSKTKKTIRKDASGLKKKNYSVGQENESLSPFRSLAAHISKRADSMETLAVAQTPSEDLWQVGDEVFSKELIPEPFDFLLNASWGSQSQESPGADILYNDLFAPDTASSFNMPFTTATYYNWLFGNESWPDVLDAAAINPSKLDTTGAMIPAQAPSCTTSRIIGKPETSGTSVTSKIYGTDKSCEQPDFVYGVAPTNHDYSAGLHPQEESNPETSAANQILQMSKMADYNLAFDLGCNHCEKDSSSTMLFPAPTSRISEETHNTSSRSKELRKLPLVDEFARQAVLILIERAGPRTPDGSEINRYHPLLSLSIMQEYCNLYFTRFNVSYPLLHRATFDPAHVDPLLLTSVLLLGATFGTKESHLIAVCIHDTLRAQIFASTAFNTRPTLLIRRSDCQSARRQSFGATKDVGPAQRWIAEVDAEQRRRLALLCFMWDTQHAVLFSQSLCMSAAELKLALPWNDALWEAETAEEWARINSTEQPQPQFLSVMKRYINPRPGASMWPINAFSRVLMLHGLMSIAWDLNRRDQTSLGVAIAGQEEPWQARIARSYDAWKTDFDIYSKQTLLYLSSHPSPKSDFQRFCVTHLAIYDAAYIALHVEINDLQIYAGASHIVGRPVTSSDRARSRQRIETWAAPRSLAAAQAGSHAARILRDGLRKLQDWDSGDYFHYPWCLYLATLTCWAFQTCSRGEEERAGGPESADEEDRDWDARAEMSALVSAMTRAELEDLWRVAGRYRTVDLPRVMLKPLARIRWAVVQEGMIVLKGMVERTR</sequence>
<dbReference type="SMART" id="SM00355">
    <property type="entry name" value="ZnF_C2H2"/>
    <property type="match status" value="2"/>
</dbReference>
<keyword evidence="3" id="KW-0677">Repeat</keyword>
<dbReference type="InterPro" id="IPR051059">
    <property type="entry name" value="VerF-like"/>
</dbReference>
<dbReference type="PANTHER" id="PTHR40626:SF18">
    <property type="entry name" value="NICOTINATE CATABOLISM CLUSTER-SPECIFIC TRANSCRIPTION FACTOR"/>
    <property type="match status" value="1"/>
</dbReference>
<dbReference type="Proteomes" id="UP000242519">
    <property type="component" value="Unassembled WGS sequence"/>
</dbReference>
<dbReference type="PANTHER" id="PTHR40626">
    <property type="entry name" value="MIP31509P"/>
    <property type="match status" value="1"/>
</dbReference>
<dbReference type="PROSITE" id="PS00028">
    <property type="entry name" value="ZINC_FINGER_C2H2_1"/>
    <property type="match status" value="2"/>
</dbReference>
<feature type="region of interest" description="Disordered" evidence="8">
    <location>
        <begin position="105"/>
        <end position="139"/>
    </location>
</feature>
<accession>A0A218YT65</accession>
<evidence type="ECO:0000313" key="11">
    <source>
        <dbReference type="Proteomes" id="UP000242519"/>
    </source>
</evidence>
<dbReference type="STRING" id="503106.A0A218YT65"/>
<evidence type="ECO:0000256" key="5">
    <source>
        <dbReference type="ARBA" id="ARBA00022833"/>
    </source>
</evidence>
<dbReference type="Pfam" id="PF04082">
    <property type="entry name" value="Fungal_trans"/>
    <property type="match status" value="2"/>
</dbReference>
<evidence type="ECO:0000256" key="1">
    <source>
        <dbReference type="ARBA" id="ARBA00004123"/>
    </source>
</evidence>
<dbReference type="GO" id="GO:0008270">
    <property type="term" value="F:zinc ion binding"/>
    <property type="evidence" value="ECO:0007669"/>
    <property type="project" value="UniProtKB-KW"/>
</dbReference>
<evidence type="ECO:0000256" key="4">
    <source>
        <dbReference type="ARBA" id="ARBA00022771"/>
    </source>
</evidence>
<dbReference type="InterPro" id="IPR007219">
    <property type="entry name" value="XnlR_reg_dom"/>
</dbReference>
<keyword evidence="4 7" id="KW-0863">Zinc-finger</keyword>